<evidence type="ECO:0000259" key="2">
    <source>
        <dbReference type="Pfam" id="PF26334"/>
    </source>
</evidence>
<reference evidence="4 7" key="1">
    <citation type="journal article" date="2018" name="Int. J. Syst. Evol. Microbiol.">
        <title>Draft Genome Sequence of Faecalimonas umbilicata JCM 30896T, an Acetate-Producing Bacterium Isolated from Human Feces.</title>
        <authorList>
            <person name="Sakamoto M."/>
            <person name="Ikeyama N."/>
            <person name="Yuki M."/>
            <person name="Ohkuma M."/>
        </authorList>
    </citation>
    <scope>NUCLEOTIDE SEQUENCE [LARGE SCALE GENOMIC DNA]</scope>
    <source>
        <strain evidence="4 7">EGH7</strain>
    </source>
</reference>
<dbReference type="Gene3D" id="3.40.50.2000">
    <property type="entry name" value="Glycogen Phosphorylase B"/>
    <property type="match status" value="2"/>
</dbReference>
<dbReference type="Proteomes" id="UP000294613">
    <property type="component" value="Unassembled WGS sequence"/>
</dbReference>
<evidence type="ECO:0000313" key="5">
    <source>
        <dbReference type="EMBL" id="TCS65202.1"/>
    </source>
</evidence>
<dbReference type="EMBL" id="SLZV01000024">
    <property type="protein sequence ID" value="TCS65202.1"/>
    <property type="molecule type" value="Genomic_DNA"/>
</dbReference>
<reference evidence="5 6" key="2">
    <citation type="submission" date="2019-03" db="EMBL/GenBank/DDBJ databases">
        <title>Genomic Encyclopedia of Type Strains, Phase IV (KMG-IV): sequencing the most valuable type-strain genomes for metagenomic binning, comparative biology and taxonomic classification.</title>
        <authorList>
            <person name="Goeker M."/>
        </authorList>
    </citation>
    <scope>NUCLEOTIDE SEQUENCE [LARGE SCALE GENOMIC DNA]</scope>
    <source>
        <strain evidence="5 6">DSM 103426</strain>
    </source>
</reference>
<dbReference type="RefSeq" id="WP_242990043.1">
    <property type="nucleotide sequence ID" value="NZ_BHEO01000002.1"/>
</dbReference>
<keyword evidence="1" id="KW-0808">Transferase</keyword>
<evidence type="ECO:0000313" key="6">
    <source>
        <dbReference type="Proteomes" id="UP000294613"/>
    </source>
</evidence>
<dbReference type="Pfam" id="PF26334">
    <property type="entry name" value="Gtf3_N"/>
    <property type="match status" value="1"/>
</dbReference>
<name>A0A4R3JGY3_9FIRM</name>
<dbReference type="AlphaFoldDB" id="A0A4R3JGY3"/>
<protein>
    <submittedName>
        <fullName evidence="4">Beta-1,6-galactofuranosyltransferase</fullName>
    </submittedName>
</protein>
<organism evidence="5 6">
    <name type="scientific">Faecalimonas umbilicata</name>
    <dbReference type="NCBI Taxonomy" id="1912855"/>
    <lineage>
        <taxon>Bacteria</taxon>
        <taxon>Bacillati</taxon>
        <taxon>Bacillota</taxon>
        <taxon>Clostridia</taxon>
        <taxon>Lachnospirales</taxon>
        <taxon>Lachnospiraceae</taxon>
        <taxon>Faecalimonas</taxon>
    </lineage>
</organism>
<feature type="domain" description="Glucosyltransferase 3-like C-terminal" evidence="3">
    <location>
        <begin position="188"/>
        <end position="351"/>
    </location>
</feature>
<sequence>MKKYCIVEKGLNEQHAGSKARNDVADTLIKEGWNPLRVSPPVIKENVSYAERIRMGLVLMKDWRKVTKTVKEEDQILIQYPLEMYPKVAMLALRYIKQLKRKKVKIIILIHDIESLRTQDKKQKEWYQHAEKSFLCLADDVIAHNKKMIGYLKKIGLDTRIHALEIFDYLVEAESIQKAETKENQNAVIIAGNLSEEKAGYVYQLDQVNAEFRLYGPNLNTEAVGTGNITYKGSFPPDDLPRVLHGKFGLVWDGKSIDECGGEFGQYMQYNNPHKTSLYLASKLPVIVWEKAAIAEFIRENQLGIQVGCLREIPEKLAALTGETYDEMLQNVSAMGEKLRKGEMLRKVLREIENLE</sequence>
<evidence type="ECO:0000259" key="3">
    <source>
        <dbReference type="Pfam" id="PF26337"/>
    </source>
</evidence>
<dbReference type="InterPro" id="IPR058591">
    <property type="entry name" value="Gtf3_N"/>
</dbReference>
<evidence type="ECO:0000313" key="4">
    <source>
        <dbReference type="EMBL" id="GBU03763.1"/>
    </source>
</evidence>
<dbReference type="Proteomes" id="UP000702954">
    <property type="component" value="Unassembled WGS sequence"/>
</dbReference>
<feature type="domain" description="Glucosyltransferase 3-like N-terminal" evidence="2">
    <location>
        <begin position="10"/>
        <end position="165"/>
    </location>
</feature>
<dbReference type="Pfam" id="PF26337">
    <property type="entry name" value="Gtf3_C"/>
    <property type="match status" value="1"/>
</dbReference>
<accession>A0A4R3JGY3</accession>
<evidence type="ECO:0000313" key="7">
    <source>
        <dbReference type="Proteomes" id="UP000702954"/>
    </source>
</evidence>
<keyword evidence="7" id="KW-1185">Reference proteome</keyword>
<comment type="caution">
    <text evidence="5">The sequence shown here is derived from an EMBL/GenBank/DDBJ whole genome shotgun (WGS) entry which is preliminary data.</text>
</comment>
<dbReference type="EMBL" id="BHEO01000002">
    <property type="protein sequence ID" value="GBU03763.1"/>
    <property type="molecule type" value="Genomic_DNA"/>
</dbReference>
<dbReference type="InterPro" id="IPR058592">
    <property type="entry name" value="Gtf3_C"/>
</dbReference>
<dbReference type="SUPFAM" id="SSF53756">
    <property type="entry name" value="UDP-Glycosyltransferase/glycogen phosphorylase"/>
    <property type="match status" value="1"/>
</dbReference>
<gene>
    <name evidence="5" type="ORF">EDD74_12424</name>
    <name evidence="4" type="ORF">FAEUMB_03040</name>
</gene>
<proteinExistence type="predicted"/>
<evidence type="ECO:0000256" key="1">
    <source>
        <dbReference type="ARBA" id="ARBA00022679"/>
    </source>
</evidence>
<dbReference type="PIRSF" id="PIRSF007023">
    <property type="entry name" value="UDP-Galf_transf"/>
    <property type="match status" value="1"/>
</dbReference>